<dbReference type="InterPro" id="IPR050315">
    <property type="entry name" value="FAD-oxidoreductase_2"/>
</dbReference>
<sequence>MTDTGEWDLTTDVVVVGSGGGGLCAALAARSHGLDVLVAEKAEVVGGSTAMSGGGMWIPDNPLMRAAGAPDSADRALTYFEAVVGDVGPASSPERRRSYVENGPRLVSFLQDLGVPFRFADGYADYYSGAPGGSERGRTIEAHPYDTRALGDWAPRLRPGMSTGLGLIGFGTELSAMTYYNRHPRNLAVAARVWLRTRLAKLRGRRMVANGAALVGRLLELALAQDVQVRTQAPLRELVVADGAVVGVVLGGEDGGSTRVRARGGVLLAAGGFSRNAELRATYGGSQARSAQWSIANPGDTGEVLLQAMAAGAATDLMDEAIWLPMACLPDGRLPAYPSRQTSAFGRARWRPGSIIVDAAGRRFANEAVSTSELAQRMFAHDAESRSVPAWLVFDDAFRRRCLFGAVPGRLPQKWLDDGFVQRAGSLAELARLCGIDPDGLAETCRRFNGFARDGVDADFSRGESAYDRFMGDPRHGPNNCLAPVERGPFYAVAVYPCDVGTCGGVLTDADARVLTADGVPIPGLFATGNTTASVQGRAYLGAGGSIGPTCTFGYVAANTIAAQRAETTSAAS</sequence>
<evidence type="ECO:0000256" key="4">
    <source>
        <dbReference type="ARBA" id="ARBA00023002"/>
    </source>
</evidence>
<gene>
    <name evidence="6" type="ORF">SAMN05660991_04382</name>
</gene>
<dbReference type="Pfam" id="PF00890">
    <property type="entry name" value="FAD_binding_2"/>
    <property type="match status" value="1"/>
</dbReference>
<name>A0A1H8WGC0_9ACTN</name>
<feature type="domain" description="FAD-dependent oxidoreductase 2 FAD-binding" evidence="5">
    <location>
        <begin position="12"/>
        <end position="547"/>
    </location>
</feature>
<keyword evidence="4" id="KW-0560">Oxidoreductase</keyword>
<dbReference type="RefSeq" id="WP_091948910.1">
    <property type="nucleotide sequence ID" value="NZ_FOEE01000020.1"/>
</dbReference>
<dbReference type="SUPFAM" id="SSF51905">
    <property type="entry name" value="FAD/NAD(P)-binding domain"/>
    <property type="match status" value="1"/>
</dbReference>
<dbReference type="AlphaFoldDB" id="A0A1H8WGC0"/>
<dbReference type="Proteomes" id="UP000198960">
    <property type="component" value="Unassembled WGS sequence"/>
</dbReference>
<comment type="cofactor">
    <cofactor evidence="1">
        <name>FAD</name>
        <dbReference type="ChEBI" id="CHEBI:57692"/>
    </cofactor>
</comment>
<dbReference type="EMBL" id="FOEE01000020">
    <property type="protein sequence ID" value="SEP26702.1"/>
    <property type="molecule type" value="Genomic_DNA"/>
</dbReference>
<protein>
    <submittedName>
        <fullName evidence="6">3-oxosteroid 1-dehydrogenase</fullName>
    </submittedName>
</protein>
<evidence type="ECO:0000313" key="7">
    <source>
        <dbReference type="Proteomes" id="UP000198960"/>
    </source>
</evidence>
<keyword evidence="2" id="KW-0285">Flavoprotein</keyword>
<dbReference type="STRING" id="673521.SAMN05660991_04382"/>
<evidence type="ECO:0000256" key="2">
    <source>
        <dbReference type="ARBA" id="ARBA00022630"/>
    </source>
</evidence>
<accession>A0A1H8WGC0</accession>
<dbReference type="Gene3D" id="3.90.700.10">
    <property type="entry name" value="Succinate dehydrogenase/fumarate reductase flavoprotein, catalytic domain"/>
    <property type="match status" value="1"/>
</dbReference>
<dbReference type="GO" id="GO:0008202">
    <property type="term" value="P:steroid metabolic process"/>
    <property type="evidence" value="ECO:0007669"/>
    <property type="project" value="UniProtKB-ARBA"/>
</dbReference>
<organism evidence="6 7">
    <name type="scientific">Trujillonella endophytica</name>
    <dbReference type="NCBI Taxonomy" id="673521"/>
    <lineage>
        <taxon>Bacteria</taxon>
        <taxon>Bacillati</taxon>
        <taxon>Actinomycetota</taxon>
        <taxon>Actinomycetes</taxon>
        <taxon>Geodermatophilales</taxon>
        <taxon>Geodermatophilaceae</taxon>
        <taxon>Trujillonella</taxon>
    </lineage>
</organism>
<dbReference type="SUPFAM" id="SSF56425">
    <property type="entry name" value="Succinate dehydrogenase/fumarate reductase flavoprotein, catalytic domain"/>
    <property type="match status" value="1"/>
</dbReference>
<reference evidence="7" key="1">
    <citation type="submission" date="2016-10" db="EMBL/GenBank/DDBJ databases">
        <authorList>
            <person name="Varghese N."/>
            <person name="Submissions S."/>
        </authorList>
    </citation>
    <scope>NUCLEOTIDE SEQUENCE [LARGE SCALE GENOMIC DNA]</scope>
    <source>
        <strain evidence="7">DSM 45413</strain>
    </source>
</reference>
<dbReference type="InterPro" id="IPR027477">
    <property type="entry name" value="Succ_DH/fumarate_Rdtase_cat_sf"/>
</dbReference>
<keyword evidence="3" id="KW-0274">FAD</keyword>
<dbReference type="Gene3D" id="3.50.50.60">
    <property type="entry name" value="FAD/NAD(P)-binding domain"/>
    <property type="match status" value="2"/>
</dbReference>
<evidence type="ECO:0000256" key="1">
    <source>
        <dbReference type="ARBA" id="ARBA00001974"/>
    </source>
</evidence>
<evidence type="ECO:0000259" key="5">
    <source>
        <dbReference type="Pfam" id="PF00890"/>
    </source>
</evidence>
<evidence type="ECO:0000313" key="6">
    <source>
        <dbReference type="EMBL" id="SEP26702.1"/>
    </source>
</evidence>
<keyword evidence="7" id="KW-1185">Reference proteome</keyword>
<evidence type="ECO:0000256" key="3">
    <source>
        <dbReference type="ARBA" id="ARBA00022827"/>
    </source>
</evidence>
<proteinExistence type="predicted"/>
<dbReference type="InterPro" id="IPR003953">
    <property type="entry name" value="FAD-dep_OxRdtase_2_FAD-bd"/>
</dbReference>
<dbReference type="OrthoDB" id="9813348at2"/>
<dbReference type="GO" id="GO:0033765">
    <property type="term" value="F:steroid dehydrogenase activity, acting on the CH-CH group of donors"/>
    <property type="evidence" value="ECO:0007669"/>
    <property type="project" value="UniProtKB-ARBA"/>
</dbReference>
<dbReference type="PANTHER" id="PTHR43400:SF10">
    <property type="entry name" value="3-OXOSTEROID 1-DEHYDROGENASE"/>
    <property type="match status" value="1"/>
</dbReference>
<dbReference type="PANTHER" id="PTHR43400">
    <property type="entry name" value="FUMARATE REDUCTASE"/>
    <property type="match status" value="1"/>
</dbReference>
<dbReference type="InterPro" id="IPR036188">
    <property type="entry name" value="FAD/NAD-bd_sf"/>
</dbReference>